<organism evidence="2 3">
    <name type="scientific">Mucuna pruriens</name>
    <name type="common">Velvet bean</name>
    <name type="synonym">Dolichos pruriens</name>
    <dbReference type="NCBI Taxonomy" id="157652"/>
    <lineage>
        <taxon>Eukaryota</taxon>
        <taxon>Viridiplantae</taxon>
        <taxon>Streptophyta</taxon>
        <taxon>Embryophyta</taxon>
        <taxon>Tracheophyta</taxon>
        <taxon>Spermatophyta</taxon>
        <taxon>Magnoliopsida</taxon>
        <taxon>eudicotyledons</taxon>
        <taxon>Gunneridae</taxon>
        <taxon>Pentapetalae</taxon>
        <taxon>rosids</taxon>
        <taxon>fabids</taxon>
        <taxon>Fabales</taxon>
        <taxon>Fabaceae</taxon>
        <taxon>Papilionoideae</taxon>
        <taxon>50 kb inversion clade</taxon>
        <taxon>NPAAA clade</taxon>
        <taxon>indigoferoid/millettioid clade</taxon>
        <taxon>Phaseoleae</taxon>
        <taxon>Mucuna</taxon>
    </lineage>
</organism>
<evidence type="ECO:0000313" key="3">
    <source>
        <dbReference type="Proteomes" id="UP000257109"/>
    </source>
</evidence>
<reference evidence="2" key="1">
    <citation type="submission" date="2018-05" db="EMBL/GenBank/DDBJ databases">
        <title>Draft genome of Mucuna pruriens seed.</title>
        <authorList>
            <person name="Nnadi N.E."/>
            <person name="Vos R."/>
            <person name="Hasami M.H."/>
            <person name="Devisetty U.K."/>
            <person name="Aguiy J.C."/>
        </authorList>
    </citation>
    <scope>NUCLEOTIDE SEQUENCE [LARGE SCALE GENOMIC DNA]</scope>
    <source>
        <strain evidence="2">JCA_2017</strain>
    </source>
</reference>
<protein>
    <submittedName>
        <fullName evidence="2">Uncharacterized protein</fullName>
    </submittedName>
</protein>
<evidence type="ECO:0000313" key="2">
    <source>
        <dbReference type="EMBL" id="RDY08751.1"/>
    </source>
</evidence>
<sequence length="144" mass="16212">MTCFSDCNVARAIPARLAPSQPSPTQRPKLLQEKRVAHEGSFRSRKSRRCRLGTGNLEVTKGDRSSETESSPTLLRLFVFESALSRDSVEYSSVEFVYDPSMLRASRMTRSSSNILYELDPEIDRTLRRLGKVRSTIALTLTPS</sequence>
<feature type="compositionally biased region" description="Basic and acidic residues" evidence="1">
    <location>
        <begin position="30"/>
        <end position="42"/>
    </location>
</feature>
<comment type="caution">
    <text evidence="2">The sequence shown here is derived from an EMBL/GenBank/DDBJ whole genome shotgun (WGS) entry which is preliminary data.</text>
</comment>
<evidence type="ECO:0000256" key="1">
    <source>
        <dbReference type="SAM" id="MobiDB-lite"/>
    </source>
</evidence>
<name>A0A371I161_MUCPR</name>
<feature type="non-terminal residue" evidence="2">
    <location>
        <position position="1"/>
    </location>
</feature>
<keyword evidence="3" id="KW-1185">Reference proteome</keyword>
<feature type="region of interest" description="Disordered" evidence="1">
    <location>
        <begin position="18"/>
        <end position="48"/>
    </location>
</feature>
<dbReference type="AlphaFoldDB" id="A0A371I161"/>
<dbReference type="Proteomes" id="UP000257109">
    <property type="component" value="Unassembled WGS sequence"/>
</dbReference>
<proteinExistence type="predicted"/>
<accession>A0A371I161</accession>
<dbReference type="EMBL" id="QJKJ01001213">
    <property type="protein sequence ID" value="RDY08751.1"/>
    <property type="molecule type" value="Genomic_DNA"/>
</dbReference>
<gene>
    <name evidence="2" type="ORF">CR513_06981</name>
</gene>